<evidence type="ECO:0000256" key="4">
    <source>
        <dbReference type="SAM" id="SignalP"/>
    </source>
</evidence>
<dbReference type="PANTHER" id="PTHR10357">
    <property type="entry name" value="ALPHA-AMYLASE FAMILY MEMBER"/>
    <property type="match status" value="1"/>
</dbReference>
<dbReference type="GO" id="GO:0016787">
    <property type="term" value="F:hydrolase activity"/>
    <property type="evidence" value="ECO:0007669"/>
    <property type="project" value="UniProtKB-KW"/>
</dbReference>
<sequence length="554" mass="62294">MVRCTSLLIGLFLGVVQMLGGVHTAQAAMPVDPFWRNATIYFMLPDRFYNGDRGNDFPYGRKDDAAYLRGFAGGDLRGIIEKIEAGYFNELGVDAIWMSPVIENIHGYNESDKRTYAFHGYWPKDWTAVDANFGTETELAELIEAAHKRGIRVLLDVILNHTGPITAKDPEWPASWLRKGAQCDWSDYAGNVECAIHANLTDILTESDEPVDLPPQLVDKWKREGRLGQEQRELDAFFTRTGYPRAPKYYLVKWLTDWVREYGVDGFRVDTVKHVEPEAWAILKKEAGLALAEWKAKNPQKKLDDRDFFMLGEVYHFGVNNYGPTVGRVYDYSDQQVDFYQYGFDSLINFDFAQVASQPAENIFSSYSAALNDGELKGLGVLNYLGSHDDHHSFDRERKQTRNAASKLMLAPGAVQIYYGDELARPMTDARAHGDAAMRSPMNWGDLKKYETRALLTHWQKLGQFRRAHPAVGAGVHKKLADKPYTFARTLAGEPPVVVAMDLPSGEKRISVKGVFADGAVLTDYYSGERVKVEGGNVTFNTKGDLLLLSAKSK</sequence>
<comment type="caution">
    <text evidence="6">The sequence shown here is derived from an EMBL/GenBank/DDBJ whole genome shotgun (WGS) entry which is preliminary data.</text>
</comment>
<reference evidence="6 7" key="1">
    <citation type="submission" date="2024-08" db="EMBL/GenBank/DDBJ databases">
        <authorList>
            <person name="Ishaq N."/>
        </authorList>
    </citation>
    <scope>NUCLEOTIDE SEQUENCE [LARGE SCALE GENOMIC DNA]</scope>
    <source>
        <strain evidence="6 7">JCM 30400</strain>
    </source>
</reference>
<dbReference type="PRINTS" id="PR00110">
    <property type="entry name" value="ALPHAAMYLASE"/>
</dbReference>
<dbReference type="PANTHER" id="PTHR10357:SF209">
    <property type="entry name" value="PERIPLASMIC ALPHA-AMYLASE"/>
    <property type="match status" value="1"/>
</dbReference>
<dbReference type="InterPro" id="IPR006047">
    <property type="entry name" value="GH13_cat_dom"/>
</dbReference>
<comment type="catalytic activity">
    <reaction evidence="3">
        <text>Endohydrolysis of (1-&gt;4)-alpha-D-glucosidic linkages in polysaccharides containing three or more (1-&gt;4)-alpha-linked D-glucose units.</text>
        <dbReference type="EC" id="3.2.1.1"/>
    </reaction>
</comment>
<dbReference type="SMART" id="SM00642">
    <property type="entry name" value="Aamy"/>
    <property type="match status" value="1"/>
</dbReference>
<proteinExistence type="inferred from homology"/>
<accession>A0ABV4NL49</accession>
<comment type="similarity">
    <text evidence="1 2">Belongs to the glycosyl hydrolase 13 family.</text>
</comment>
<dbReference type="EC" id="3.2.1.1" evidence="3"/>
<evidence type="ECO:0000256" key="3">
    <source>
        <dbReference type="RuleBase" id="RU361134"/>
    </source>
</evidence>
<evidence type="ECO:0000313" key="7">
    <source>
        <dbReference type="Proteomes" id="UP001569414"/>
    </source>
</evidence>
<name>A0ABV4NL49_9GAMM</name>
<dbReference type="Pfam" id="PF00128">
    <property type="entry name" value="Alpha-amylase"/>
    <property type="match status" value="1"/>
</dbReference>
<keyword evidence="3" id="KW-0119">Carbohydrate metabolism</keyword>
<feature type="signal peptide" evidence="4">
    <location>
        <begin position="1"/>
        <end position="27"/>
    </location>
</feature>
<dbReference type="EMBL" id="JBGMEL010000004">
    <property type="protein sequence ID" value="MFA0790123.1"/>
    <property type="molecule type" value="Genomic_DNA"/>
</dbReference>
<dbReference type="Proteomes" id="UP001569414">
    <property type="component" value="Unassembled WGS sequence"/>
</dbReference>
<organism evidence="6 7">
    <name type="scientific">Microbulbifer echini</name>
    <dbReference type="NCBI Taxonomy" id="1529067"/>
    <lineage>
        <taxon>Bacteria</taxon>
        <taxon>Pseudomonadati</taxon>
        <taxon>Pseudomonadota</taxon>
        <taxon>Gammaproteobacteria</taxon>
        <taxon>Cellvibrionales</taxon>
        <taxon>Microbulbiferaceae</taxon>
        <taxon>Microbulbifer</taxon>
    </lineage>
</organism>
<evidence type="ECO:0000256" key="1">
    <source>
        <dbReference type="ARBA" id="ARBA00008061"/>
    </source>
</evidence>
<protein>
    <recommendedName>
        <fullName evidence="3">Alpha-amylase</fullName>
        <ecNumber evidence="3">3.2.1.1</ecNumber>
    </recommendedName>
</protein>
<keyword evidence="7" id="KW-1185">Reference proteome</keyword>
<feature type="chain" id="PRO_5046987372" description="Alpha-amylase" evidence="4">
    <location>
        <begin position="28"/>
        <end position="554"/>
    </location>
</feature>
<dbReference type="RefSeq" id="WP_371842965.1">
    <property type="nucleotide sequence ID" value="NZ_JBGMEL010000004.1"/>
</dbReference>
<evidence type="ECO:0000256" key="2">
    <source>
        <dbReference type="RuleBase" id="RU003615"/>
    </source>
</evidence>
<dbReference type="Gene3D" id="3.20.20.80">
    <property type="entry name" value="Glycosidases"/>
    <property type="match status" value="1"/>
</dbReference>
<dbReference type="InterPro" id="IPR017853">
    <property type="entry name" value="GH"/>
</dbReference>
<keyword evidence="3 6" id="KW-0378">Hydrolase</keyword>
<evidence type="ECO:0000313" key="6">
    <source>
        <dbReference type="EMBL" id="MFA0790123.1"/>
    </source>
</evidence>
<dbReference type="InterPro" id="IPR006046">
    <property type="entry name" value="Alpha_amylase"/>
</dbReference>
<dbReference type="SUPFAM" id="SSF51445">
    <property type="entry name" value="(Trans)glycosidases"/>
    <property type="match status" value="1"/>
</dbReference>
<keyword evidence="3" id="KW-0326">Glycosidase</keyword>
<evidence type="ECO:0000259" key="5">
    <source>
        <dbReference type="SMART" id="SM00642"/>
    </source>
</evidence>
<feature type="domain" description="Glycosyl hydrolase family 13 catalytic" evidence="5">
    <location>
        <begin position="42"/>
        <end position="466"/>
    </location>
</feature>
<keyword evidence="4" id="KW-0732">Signal</keyword>
<gene>
    <name evidence="6" type="ORF">ACCI51_06150</name>
</gene>